<keyword evidence="1 2" id="KW-0807">Transducer</keyword>
<dbReference type="Proteomes" id="UP000245263">
    <property type="component" value="Chromosome 1"/>
</dbReference>
<feature type="domain" description="Methyl-accepting transducer" evidence="4">
    <location>
        <begin position="241"/>
        <end position="477"/>
    </location>
</feature>
<keyword evidence="6" id="KW-1185">Reference proteome</keyword>
<reference evidence="5 6" key="1">
    <citation type="submission" date="2021-08" db="EMBL/GenBank/DDBJ databases">
        <title>Complete genome sequence of Leptospira kobayashii strain E30.</title>
        <authorList>
            <person name="Nakao R."/>
            <person name="Nakamura S."/>
            <person name="Masuzawa T."/>
            <person name="Koizumi N."/>
        </authorList>
    </citation>
    <scope>NUCLEOTIDE SEQUENCE [LARGE SCALE GENOMIC DNA]</scope>
    <source>
        <strain evidence="5 6">E30</strain>
    </source>
</reference>
<sequence>MKTSTHHFQDRLTSEIISRSKVADRWFLFGFLIHIPISVLFSIQFGTQIPTLITGGFAFLIGLVSYYLFLGSRKLKIINSCLIMLWSAILIQAQVGRIEMHFHVFSGLALLLIYEDWIVFLTGGAFIAVHHALFNFLQSKEIQIAGIPIQIFNYGCGWDIVAVHAFFVIVECLALGYLAIVFRSRLANQLKSIIKTEETSDHLRKLVEEAQKKSETFAESHEKLRASSGQWKDKNLLQSYSLEMIEESIIKNSEQSHQIFSIGTEQSEGTKSLLTASGNFLKKINLFRDATNEARTNMSHALNHADSSEKGMKEIVQSFGGLNQYSLEMDKILKVIRDIAERVNLLALNASIEAARAGDAGQGFSVVAHEVSKLSDSTKSALRDIGLLVSAMIKEIQKSELNSVEIAKIHHQFTDQVKAAGISLESVEETLQEAQTDQKDFQDQIFKVAKNSEDVKSSAEVQESVVMKVNEALGKLKSSVSESTELADKITKLVGATEQGFDELNAIIKNIK</sequence>
<evidence type="ECO:0000256" key="1">
    <source>
        <dbReference type="ARBA" id="ARBA00023224"/>
    </source>
</evidence>
<accession>A0ABM7UG66</accession>
<evidence type="ECO:0000313" key="6">
    <source>
        <dbReference type="Proteomes" id="UP000245263"/>
    </source>
</evidence>
<proteinExistence type="predicted"/>
<organism evidence="5 6">
    <name type="scientific">Leptospira kobayashii</name>
    <dbReference type="NCBI Taxonomy" id="1917830"/>
    <lineage>
        <taxon>Bacteria</taxon>
        <taxon>Pseudomonadati</taxon>
        <taxon>Spirochaetota</taxon>
        <taxon>Spirochaetia</taxon>
        <taxon>Leptospirales</taxon>
        <taxon>Leptospiraceae</taxon>
        <taxon>Leptospira</taxon>
    </lineage>
</organism>
<name>A0ABM7UG66_9LEPT</name>
<keyword evidence="3" id="KW-0472">Membrane</keyword>
<dbReference type="PANTHER" id="PTHR32089:SF112">
    <property type="entry name" value="LYSOZYME-LIKE PROTEIN-RELATED"/>
    <property type="match status" value="1"/>
</dbReference>
<gene>
    <name evidence="5" type="ORF">LPTSP3_g05170</name>
</gene>
<keyword evidence="3" id="KW-0812">Transmembrane</keyword>
<feature type="transmembrane region" description="Helical" evidence="3">
    <location>
        <begin position="51"/>
        <end position="70"/>
    </location>
</feature>
<evidence type="ECO:0000256" key="2">
    <source>
        <dbReference type="PROSITE-ProRule" id="PRU00284"/>
    </source>
</evidence>
<dbReference type="PROSITE" id="PS50111">
    <property type="entry name" value="CHEMOTAXIS_TRANSDUC_2"/>
    <property type="match status" value="1"/>
</dbReference>
<dbReference type="Pfam" id="PF00015">
    <property type="entry name" value="MCPsignal"/>
    <property type="match status" value="1"/>
</dbReference>
<feature type="transmembrane region" description="Helical" evidence="3">
    <location>
        <begin position="77"/>
        <end position="97"/>
    </location>
</feature>
<feature type="transmembrane region" description="Helical" evidence="3">
    <location>
        <begin position="117"/>
        <end position="137"/>
    </location>
</feature>
<feature type="transmembrane region" description="Helical" evidence="3">
    <location>
        <begin position="158"/>
        <end position="182"/>
    </location>
</feature>
<evidence type="ECO:0000256" key="3">
    <source>
        <dbReference type="SAM" id="Phobius"/>
    </source>
</evidence>
<dbReference type="EMBL" id="AP025028">
    <property type="protein sequence ID" value="BDA77587.1"/>
    <property type="molecule type" value="Genomic_DNA"/>
</dbReference>
<dbReference type="InterPro" id="IPR004089">
    <property type="entry name" value="MCPsignal_dom"/>
</dbReference>
<dbReference type="RefSeq" id="WP_109020033.1">
    <property type="nucleotide sequence ID" value="NZ_AP025028.1"/>
</dbReference>
<feature type="transmembrane region" description="Helical" evidence="3">
    <location>
        <begin position="26"/>
        <end position="45"/>
    </location>
</feature>
<dbReference type="PANTHER" id="PTHR32089">
    <property type="entry name" value="METHYL-ACCEPTING CHEMOTAXIS PROTEIN MCPB"/>
    <property type="match status" value="1"/>
</dbReference>
<protein>
    <submittedName>
        <fullName evidence="5">Methyl-accepting chemotaxis protein</fullName>
    </submittedName>
</protein>
<dbReference type="Gene3D" id="1.10.287.950">
    <property type="entry name" value="Methyl-accepting chemotaxis protein"/>
    <property type="match status" value="1"/>
</dbReference>
<evidence type="ECO:0000313" key="5">
    <source>
        <dbReference type="EMBL" id="BDA77587.1"/>
    </source>
</evidence>
<dbReference type="SUPFAM" id="SSF58104">
    <property type="entry name" value="Methyl-accepting chemotaxis protein (MCP) signaling domain"/>
    <property type="match status" value="1"/>
</dbReference>
<keyword evidence="3" id="KW-1133">Transmembrane helix</keyword>
<dbReference type="SMART" id="SM00283">
    <property type="entry name" value="MA"/>
    <property type="match status" value="1"/>
</dbReference>
<evidence type="ECO:0000259" key="4">
    <source>
        <dbReference type="PROSITE" id="PS50111"/>
    </source>
</evidence>